<proteinExistence type="inferred from homology"/>
<dbReference type="GO" id="GO:0003676">
    <property type="term" value="F:nucleic acid binding"/>
    <property type="evidence" value="ECO:0007669"/>
    <property type="project" value="InterPro"/>
</dbReference>
<dbReference type="EMBL" id="QGNW01000041">
    <property type="protein sequence ID" value="RVX08550.1"/>
    <property type="molecule type" value="Genomic_DNA"/>
</dbReference>
<keyword evidence="4" id="KW-0540">Nuclease</keyword>
<evidence type="ECO:0000256" key="8">
    <source>
        <dbReference type="ARBA" id="ARBA00023157"/>
    </source>
</evidence>
<evidence type="ECO:0000256" key="3">
    <source>
        <dbReference type="ARBA" id="ARBA00012562"/>
    </source>
</evidence>
<comment type="catalytic activity">
    <reaction evidence="1">
        <text>Endonucleolytic cleavage to 5'-phosphomononucleotide and 5'-phosphooligonucleotide end-products.</text>
        <dbReference type="EC" id="3.1.30.1"/>
    </reaction>
</comment>
<accession>A0A438JHY5</accession>
<dbReference type="GO" id="GO:0000014">
    <property type="term" value="F:single-stranded DNA endodeoxyribonuclease activity"/>
    <property type="evidence" value="ECO:0007669"/>
    <property type="project" value="UniProtKB-ARBA"/>
</dbReference>
<keyword evidence="6 10" id="KW-0255">Endonuclease</keyword>
<dbReference type="AlphaFoldDB" id="A0A438JHY5"/>
<dbReference type="Proteomes" id="UP000288805">
    <property type="component" value="Unassembled WGS sequence"/>
</dbReference>
<dbReference type="InterPro" id="IPR003154">
    <property type="entry name" value="S1/P1nuclease"/>
</dbReference>
<dbReference type="SUPFAM" id="SSF48537">
    <property type="entry name" value="Phospholipase C/P1 nuclease"/>
    <property type="match status" value="1"/>
</dbReference>
<keyword evidence="7" id="KW-0378">Hydrolase</keyword>
<keyword evidence="9" id="KW-0325">Glycoprotein</keyword>
<keyword evidence="8" id="KW-1015">Disulfide bond</keyword>
<keyword evidence="5" id="KW-0479">Metal-binding</keyword>
<dbReference type="EC" id="3.1.30.1" evidence="3"/>
<dbReference type="InterPro" id="IPR008947">
    <property type="entry name" value="PLipase_C/P1_nuclease_dom_sf"/>
</dbReference>
<organism evidence="10 11">
    <name type="scientific">Vitis vinifera</name>
    <name type="common">Grape</name>
    <dbReference type="NCBI Taxonomy" id="29760"/>
    <lineage>
        <taxon>Eukaryota</taxon>
        <taxon>Viridiplantae</taxon>
        <taxon>Streptophyta</taxon>
        <taxon>Embryophyta</taxon>
        <taxon>Tracheophyta</taxon>
        <taxon>Spermatophyta</taxon>
        <taxon>Magnoliopsida</taxon>
        <taxon>eudicotyledons</taxon>
        <taxon>Gunneridae</taxon>
        <taxon>Pentapetalae</taxon>
        <taxon>rosids</taxon>
        <taxon>Vitales</taxon>
        <taxon>Vitaceae</taxon>
        <taxon>Viteae</taxon>
        <taxon>Vitis</taxon>
    </lineage>
</organism>
<evidence type="ECO:0000256" key="6">
    <source>
        <dbReference type="ARBA" id="ARBA00022759"/>
    </source>
</evidence>
<gene>
    <name evidence="10" type="primary">ENDO4_1</name>
    <name evidence="10" type="ORF">CK203_014232</name>
</gene>
<protein>
    <recommendedName>
        <fullName evidence="3">Aspergillus nuclease S1</fullName>
        <ecNumber evidence="3">3.1.30.1</ecNumber>
    </recommendedName>
</protein>
<evidence type="ECO:0000256" key="1">
    <source>
        <dbReference type="ARBA" id="ARBA00000245"/>
    </source>
</evidence>
<dbReference type="GO" id="GO:0004521">
    <property type="term" value="F:RNA endonuclease activity"/>
    <property type="evidence" value="ECO:0007669"/>
    <property type="project" value="UniProtKB-ARBA"/>
</dbReference>
<name>A0A438JHY5_VITVI</name>
<evidence type="ECO:0000256" key="5">
    <source>
        <dbReference type="ARBA" id="ARBA00022723"/>
    </source>
</evidence>
<evidence type="ECO:0000256" key="9">
    <source>
        <dbReference type="ARBA" id="ARBA00023180"/>
    </source>
</evidence>
<evidence type="ECO:0000256" key="4">
    <source>
        <dbReference type="ARBA" id="ARBA00022722"/>
    </source>
</evidence>
<dbReference type="PANTHER" id="PTHR33146:SF26">
    <property type="entry name" value="ENDONUCLEASE 4"/>
    <property type="match status" value="1"/>
</dbReference>
<evidence type="ECO:0000256" key="7">
    <source>
        <dbReference type="ARBA" id="ARBA00022801"/>
    </source>
</evidence>
<dbReference type="Gene3D" id="1.10.575.10">
    <property type="entry name" value="P1 Nuclease"/>
    <property type="match status" value="1"/>
</dbReference>
<evidence type="ECO:0000313" key="10">
    <source>
        <dbReference type="EMBL" id="RVX08550.1"/>
    </source>
</evidence>
<evidence type="ECO:0000313" key="11">
    <source>
        <dbReference type="Proteomes" id="UP000288805"/>
    </source>
</evidence>
<sequence length="114" mass="13107">MYFTNHLPNSKPLHVGFTGDEGGNTIIVRWYRRRLICIITQVILSADKVQYDSIKLVLFQIWDDMIIDSALKTYYNSDIAIMIQAIQRNITGDWSFDISSWKNCASDDTACPNL</sequence>
<comment type="caution">
    <text evidence="10">The sequence shown here is derived from an EMBL/GenBank/DDBJ whole genome shotgun (WGS) entry which is preliminary data.</text>
</comment>
<dbReference type="PANTHER" id="PTHR33146">
    <property type="entry name" value="ENDONUCLEASE 4"/>
    <property type="match status" value="1"/>
</dbReference>
<evidence type="ECO:0000256" key="2">
    <source>
        <dbReference type="ARBA" id="ARBA00009547"/>
    </source>
</evidence>
<reference evidence="10 11" key="1">
    <citation type="journal article" date="2018" name="PLoS Genet.">
        <title>Population sequencing reveals clonal diversity and ancestral inbreeding in the grapevine cultivar Chardonnay.</title>
        <authorList>
            <person name="Roach M.J."/>
            <person name="Johnson D.L."/>
            <person name="Bohlmann J."/>
            <person name="van Vuuren H.J."/>
            <person name="Jones S.J."/>
            <person name="Pretorius I.S."/>
            <person name="Schmidt S.A."/>
            <person name="Borneman A.R."/>
        </authorList>
    </citation>
    <scope>NUCLEOTIDE SEQUENCE [LARGE SCALE GENOMIC DNA]</scope>
    <source>
        <strain evidence="11">cv. Chardonnay</strain>
        <tissue evidence="10">Leaf</tissue>
    </source>
</reference>
<dbReference type="GO" id="GO:0046872">
    <property type="term" value="F:metal ion binding"/>
    <property type="evidence" value="ECO:0007669"/>
    <property type="project" value="UniProtKB-KW"/>
</dbReference>
<dbReference type="GO" id="GO:0006308">
    <property type="term" value="P:DNA catabolic process"/>
    <property type="evidence" value="ECO:0007669"/>
    <property type="project" value="InterPro"/>
</dbReference>
<comment type="similarity">
    <text evidence="2">Belongs to the nuclease type I family.</text>
</comment>